<feature type="domain" description="STAS" evidence="1">
    <location>
        <begin position="14"/>
        <end position="102"/>
    </location>
</feature>
<dbReference type="CDD" id="cd07043">
    <property type="entry name" value="STAS_anti-anti-sigma_factors"/>
    <property type="match status" value="1"/>
</dbReference>
<evidence type="ECO:0000313" key="2">
    <source>
        <dbReference type="EMBL" id="TCL04802.1"/>
    </source>
</evidence>
<dbReference type="InterPro" id="IPR036513">
    <property type="entry name" value="STAS_dom_sf"/>
</dbReference>
<keyword evidence="3" id="KW-1185">Reference proteome</keyword>
<reference evidence="2 3" key="1">
    <citation type="submission" date="2019-02" db="EMBL/GenBank/DDBJ databases">
        <title>Investigation of anaerobic lignin degradation for improved lignocellulosic biofuels.</title>
        <authorList>
            <person name="Deangelis K."/>
        </authorList>
    </citation>
    <scope>NUCLEOTIDE SEQUENCE [LARGE SCALE GENOMIC DNA]</scope>
    <source>
        <strain evidence="2 3">159R</strain>
    </source>
</reference>
<comment type="caution">
    <text evidence="2">The sequence shown here is derived from an EMBL/GenBank/DDBJ whole genome shotgun (WGS) entry which is preliminary data.</text>
</comment>
<dbReference type="InterPro" id="IPR049743">
    <property type="entry name" value="MlaB"/>
</dbReference>
<dbReference type="InterPro" id="IPR058548">
    <property type="entry name" value="MlaB-like_STAS"/>
</dbReference>
<dbReference type="PANTHER" id="PTHR35849:SF1">
    <property type="entry name" value="INTERMEMBRANE PHOSPHOLIPID TRANSPORT SYSTEM BINDING PROTEIN MLAB"/>
    <property type="match status" value="1"/>
</dbReference>
<proteinExistence type="predicted"/>
<dbReference type="AlphaFoldDB" id="A0A4R1NBT3"/>
<dbReference type="Gene3D" id="3.30.750.24">
    <property type="entry name" value="STAS domain"/>
    <property type="match status" value="1"/>
</dbReference>
<sequence length="102" mass="11206">MAESLSWQADGDTLLLRGELDRDTLLSFWTQRDSLLPGIRFLDVSMLDRVDSAGVAMMLHLCASQAKQGGALALTGVTEKLRTLITLYKLQDILPSVDDKLA</sequence>
<accession>A0A4R1NBT3</accession>
<gene>
    <name evidence="2" type="ORF">EZJ58_2945</name>
</gene>
<dbReference type="InterPro" id="IPR052746">
    <property type="entry name" value="MlaB_ABC_Transporter"/>
</dbReference>
<name>A0A4R1NBT3_9GAMM</name>
<evidence type="ECO:0000259" key="1">
    <source>
        <dbReference type="PROSITE" id="PS50801"/>
    </source>
</evidence>
<dbReference type="OrthoDB" id="5687860at2"/>
<dbReference type="RefSeq" id="WP_132923562.1">
    <property type="nucleotide sequence ID" value="NZ_CP075169.1"/>
</dbReference>
<evidence type="ECO:0000313" key="3">
    <source>
        <dbReference type="Proteomes" id="UP000294555"/>
    </source>
</evidence>
<dbReference type="InterPro" id="IPR002645">
    <property type="entry name" value="STAS_dom"/>
</dbReference>
<dbReference type="NCBIfam" id="NF033618">
    <property type="entry name" value="mlaB_1"/>
    <property type="match status" value="1"/>
</dbReference>
<protein>
    <submittedName>
        <fullName evidence="2">Phospholipid transport system transporter-binding protein</fullName>
    </submittedName>
</protein>
<dbReference type="PANTHER" id="PTHR35849">
    <property type="entry name" value="BLR2341 PROTEIN"/>
    <property type="match status" value="1"/>
</dbReference>
<organism evidence="2 3">
    <name type="scientific">Sodalis ligni</name>
    <dbReference type="NCBI Taxonomy" id="2697027"/>
    <lineage>
        <taxon>Bacteria</taxon>
        <taxon>Pseudomonadati</taxon>
        <taxon>Pseudomonadota</taxon>
        <taxon>Gammaproteobacteria</taxon>
        <taxon>Enterobacterales</taxon>
        <taxon>Bruguierivoracaceae</taxon>
        <taxon>Sodalis</taxon>
    </lineage>
</organism>
<dbReference type="PROSITE" id="PS50801">
    <property type="entry name" value="STAS"/>
    <property type="match status" value="1"/>
</dbReference>
<dbReference type="Pfam" id="PF13466">
    <property type="entry name" value="STAS_2"/>
    <property type="match status" value="1"/>
</dbReference>
<dbReference type="Proteomes" id="UP000294555">
    <property type="component" value="Unassembled WGS sequence"/>
</dbReference>
<dbReference type="EMBL" id="SJOI01000001">
    <property type="protein sequence ID" value="TCL04802.1"/>
    <property type="molecule type" value="Genomic_DNA"/>
</dbReference>
<dbReference type="SUPFAM" id="SSF52091">
    <property type="entry name" value="SpoIIaa-like"/>
    <property type="match status" value="1"/>
</dbReference>